<keyword evidence="2" id="KW-1185">Reference proteome</keyword>
<sequence length="58" mass="6631">MSKYQIRDAQGEVLAEDTFDTFDDANVWATEQDAEPGWTMFQQMGGDWVPARHDPLPD</sequence>
<reference evidence="1 2" key="1">
    <citation type="submission" date="2019-11" db="EMBL/GenBank/DDBJ databases">
        <authorList>
            <person name="Li J."/>
        </authorList>
    </citation>
    <scope>NUCLEOTIDE SEQUENCE [LARGE SCALE GENOMIC DNA]</scope>
    <source>
        <strain evidence="1 2">MF47</strain>
    </source>
</reference>
<dbReference type="Proteomes" id="UP000392064">
    <property type="component" value="Chromosome"/>
</dbReference>
<protein>
    <submittedName>
        <fullName evidence="1">Uncharacterized protein</fullName>
    </submittedName>
</protein>
<evidence type="ECO:0000313" key="1">
    <source>
        <dbReference type="EMBL" id="QGG42626.1"/>
    </source>
</evidence>
<accession>A0A5Q2MN11</accession>
<gene>
    <name evidence="1" type="ORF">GEV26_15265</name>
</gene>
<dbReference type="KEGG" id="aef:GEV26_15265"/>
<dbReference type="EMBL" id="CP045737">
    <property type="protein sequence ID" value="QGG42626.1"/>
    <property type="molecule type" value="Genomic_DNA"/>
</dbReference>
<dbReference type="AlphaFoldDB" id="A0A5Q2MN11"/>
<proteinExistence type="predicted"/>
<organism evidence="1 2">
    <name type="scientific">Aeromicrobium yanjiei</name>
    <dbReference type="NCBI Taxonomy" id="2662028"/>
    <lineage>
        <taxon>Bacteria</taxon>
        <taxon>Bacillati</taxon>
        <taxon>Actinomycetota</taxon>
        <taxon>Actinomycetes</taxon>
        <taxon>Propionibacteriales</taxon>
        <taxon>Nocardioidaceae</taxon>
        <taxon>Aeromicrobium</taxon>
    </lineage>
</organism>
<dbReference type="RefSeq" id="WP_153654420.1">
    <property type="nucleotide sequence ID" value="NZ_CP045737.1"/>
</dbReference>
<evidence type="ECO:0000313" key="2">
    <source>
        <dbReference type="Proteomes" id="UP000392064"/>
    </source>
</evidence>
<name>A0A5Q2MN11_9ACTN</name>